<reference evidence="2 3" key="1">
    <citation type="journal article" date="2013" name="Genome Announc.">
        <title>Draft Genome Sequence of Rhizobium mesoamericanum STM3625, a Nitrogen-Fixing Symbiont of Mimosa pudica Isolated in French Guiana (South America).</title>
        <authorList>
            <person name="Moulin L."/>
            <person name="Mornico D."/>
            <person name="Melkonian R."/>
            <person name="Klonowska A."/>
        </authorList>
    </citation>
    <scope>NUCLEOTIDE SEQUENCE [LARGE SCALE GENOMIC DNA]</scope>
    <source>
        <strain evidence="2 3">STM3625</strain>
    </source>
</reference>
<dbReference type="EMBL" id="CANI01000027">
    <property type="protein sequence ID" value="CCM76837.1"/>
    <property type="molecule type" value="Genomic_DNA"/>
</dbReference>
<organism evidence="2 3">
    <name type="scientific">Rhizobium mesoamericanum STM3625</name>
    <dbReference type="NCBI Taxonomy" id="1211777"/>
    <lineage>
        <taxon>Bacteria</taxon>
        <taxon>Pseudomonadati</taxon>
        <taxon>Pseudomonadota</taxon>
        <taxon>Alphaproteobacteria</taxon>
        <taxon>Hyphomicrobiales</taxon>
        <taxon>Rhizobiaceae</taxon>
        <taxon>Rhizobium/Agrobacterium group</taxon>
        <taxon>Rhizobium</taxon>
    </lineage>
</organism>
<comment type="caution">
    <text evidence="2">The sequence shown here is derived from an EMBL/GenBank/DDBJ whole genome shotgun (WGS) entry which is preliminary data.</text>
</comment>
<dbReference type="STRING" id="1211777.BN77_3874"/>
<evidence type="ECO:0000313" key="3">
    <source>
        <dbReference type="Proteomes" id="UP000009319"/>
    </source>
</evidence>
<name>K0PZB3_9HYPH</name>
<dbReference type="AlphaFoldDB" id="K0PZB3"/>
<keyword evidence="3" id="KW-1185">Reference proteome</keyword>
<dbReference type="HOGENOM" id="CLU_2882870_0_0_5"/>
<evidence type="ECO:0000256" key="1">
    <source>
        <dbReference type="SAM" id="MobiDB-lite"/>
    </source>
</evidence>
<feature type="region of interest" description="Disordered" evidence="1">
    <location>
        <begin position="39"/>
        <end position="63"/>
    </location>
</feature>
<protein>
    <submittedName>
        <fullName evidence="2">Uncharacterized protein</fullName>
    </submittedName>
</protein>
<proteinExistence type="predicted"/>
<sequence length="63" mass="7148">MSKPNYKADSPVQLIDPYNDFLSKNGKTLPGNSAIMSRRSRMQRLPSRTMRLPAPAKNEEDVK</sequence>
<dbReference type="Proteomes" id="UP000009319">
    <property type="component" value="Unassembled WGS sequence"/>
</dbReference>
<evidence type="ECO:0000313" key="2">
    <source>
        <dbReference type="EMBL" id="CCM76837.1"/>
    </source>
</evidence>
<gene>
    <name evidence="2" type="ORF">BN77_3874</name>
</gene>
<accession>K0PZB3</accession>